<evidence type="ECO:0000259" key="2">
    <source>
        <dbReference type="Pfam" id="PF26478"/>
    </source>
</evidence>
<keyword evidence="1" id="KW-0812">Transmembrane</keyword>
<protein>
    <recommendedName>
        <fullName evidence="2">DUF8151 domain-containing protein</fullName>
    </recommendedName>
</protein>
<dbReference type="RefSeq" id="WP_141464943.1">
    <property type="nucleotide sequence ID" value="NZ_RBZW01000031.1"/>
</dbReference>
<evidence type="ECO:0000313" key="4">
    <source>
        <dbReference type="Proteomes" id="UP000318864"/>
    </source>
</evidence>
<dbReference type="InterPro" id="IPR058464">
    <property type="entry name" value="DUF8151"/>
</dbReference>
<dbReference type="EMBL" id="RBZW01000031">
    <property type="protein sequence ID" value="THE64558.1"/>
    <property type="molecule type" value="Genomic_DNA"/>
</dbReference>
<dbReference type="OrthoDB" id="205411at2157"/>
<keyword evidence="1" id="KW-0472">Membrane</keyword>
<feature type="domain" description="DUF8151" evidence="2">
    <location>
        <begin position="1"/>
        <end position="76"/>
    </location>
</feature>
<keyword evidence="1" id="KW-1133">Transmembrane helix</keyword>
<proteinExistence type="predicted"/>
<accession>A0A4S3TPP4</accession>
<dbReference type="Proteomes" id="UP000318864">
    <property type="component" value="Unassembled WGS sequence"/>
</dbReference>
<reference evidence="3 4" key="1">
    <citation type="submission" date="2018-10" db="EMBL/GenBank/DDBJ databases">
        <title>Natronolimnobius sp. XQ-INN 246 isolated from Inner Mongolia Autonomous Region of China.</title>
        <authorList>
            <person name="Xue Q."/>
        </authorList>
    </citation>
    <scope>NUCLEOTIDE SEQUENCE [LARGE SCALE GENOMIC DNA]</scope>
    <source>
        <strain evidence="3 4">XQ-INN 246</strain>
    </source>
</reference>
<evidence type="ECO:0000313" key="3">
    <source>
        <dbReference type="EMBL" id="THE64558.1"/>
    </source>
</evidence>
<gene>
    <name evidence="3" type="ORF">D8Y22_12070</name>
</gene>
<feature type="transmembrane region" description="Helical" evidence="1">
    <location>
        <begin position="15"/>
        <end position="34"/>
    </location>
</feature>
<evidence type="ECO:0000256" key="1">
    <source>
        <dbReference type="SAM" id="Phobius"/>
    </source>
</evidence>
<keyword evidence="4" id="KW-1185">Reference proteome</keyword>
<organism evidence="3 4">
    <name type="scientific">Salinadaptatus halalkaliphilus</name>
    <dbReference type="NCBI Taxonomy" id="2419781"/>
    <lineage>
        <taxon>Archaea</taxon>
        <taxon>Methanobacteriati</taxon>
        <taxon>Methanobacteriota</taxon>
        <taxon>Stenosarchaea group</taxon>
        <taxon>Halobacteria</taxon>
        <taxon>Halobacteriales</taxon>
        <taxon>Natrialbaceae</taxon>
        <taxon>Salinadaptatus</taxon>
    </lineage>
</organism>
<feature type="transmembrane region" description="Helical" evidence="1">
    <location>
        <begin position="46"/>
        <end position="64"/>
    </location>
</feature>
<dbReference type="Pfam" id="PF26478">
    <property type="entry name" value="DUF8151"/>
    <property type="match status" value="1"/>
</dbReference>
<comment type="caution">
    <text evidence="3">The sequence shown here is derived from an EMBL/GenBank/DDBJ whole genome shotgun (WGS) entry which is preliminary data.</text>
</comment>
<dbReference type="AlphaFoldDB" id="A0A4S3TPP4"/>
<sequence>MPSATPELLAESLTLLLYTLVAVVLTVGGLAAEYASVQHFGAGEQLVALWLAAIGVVMLYGGLYKLGYERVLLGIARTV</sequence>
<name>A0A4S3TPP4_9EURY</name>